<evidence type="ECO:0000313" key="1">
    <source>
        <dbReference type="EMBL" id="KAL2511418.1"/>
    </source>
</evidence>
<gene>
    <name evidence="1" type="ORF">Adt_17018</name>
</gene>
<keyword evidence="2" id="KW-1185">Reference proteome</keyword>
<dbReference type="EMBL" id="JBFOLK010000005">
    <property type="protein sequence ID" value="KAL2511418.1"/>
    <property type="molecule type" value="Genomic_DNA"/>
</dbReference>
<organism evidence="1 2">
    <name type="scientific">Abeliophyllum distichum</name>
    <dbReference type="NCBI Taxonomy" id="126358"/>
    <lineage>
        <taxon>Eukaryota</taxon>
        <taxon>Viridiplantae</taxon>
        <taxon>Streptophyta</taxon>
        <taxon>Embryophyta</taxon>
        <taxon>Tracheophyta</taxon>
        <taxon>Spermatophyta</taxon>
        <taxon>Magnoliopsida</taxon>
        <taxon>eudicotyledons</taxon>
        <taxon>Gunneridae</taxon>
        <taxon>Pentapetalae</taxon>
        <taxon>asterids</taxon>
        <taxon>lamiids</taxon>
        <taxon>Lamiales</taxon>
        <taxon>Oleaceae</taxon>
        <taxon>Forsythieae</taxon>
        <taxon>Abeliophyllum</taxon>
    </lineage>
</organism>
<sequence length="164" mass="18742">MWKRLEEPSPKWERLCSASKSPKLEKLDRKSLFPYGRGLKSLVLSGRGFSLVPSGRGLVAQASLQSLEKLDRKKPIPMWERLEEPSPKWERLYSVSKSPKLEKLAFEEHSPKWERLGSASKSPKLEKLDRKSLFSCGRGLKSLVPSRERLCSASKSPKLEKAFF</sequence>
<name>A0ABD1TFT1_9LAMI</name>
<accession>A0ABD1TFT1</accession>
<dbReference type="AlphaFoldDB" id="A0ABD1TFT1"/>
<protein>
    <submittedName>
        <fullName evidence="1">Uncharacterized protein</fullName>
    </submittedName>
</protein>
<proteinExistence type="predicted"/>
<comment type="caution">
    <text evidence="1">The sequence shown here is derived from an EMBL/GenBank/DDBJ whole genome shotgun (WGS) entry which is preliminary data.</text>
</comment>
<reference evidence="2" key="1">
    <citation type="submission" date="2024-07" db="EMBL/GenBank/DDBJ databases">
        <title>Two chromosome-level genome assemblies of Korean endemic species Abeliophyllum distichum and Forsythia ovata (Oleaceae).</title>
        <authorList>
            <person name="Jang H."/>
        </authorList>
    </citation>
    <scope>NUCLEOTIDE SEQUENCE [LARGE SCALE GENOMIC DNA]</scope>
</reference>
<dbReference type="Proteomes" id="UP001604336">
    <property type="component" value="Unassembled WGS sequence"/>
</dbReference>
<evidence type="ECO:0000313" key="2">
    <source>
        <dbReference type="Proteomes" id="UP001604336"/>
    </source>
</evidence>